<dbReference type="InterPro" id="IPR002187">
    <property type="entry name" value="N-reg_PII"/>
</dbReference>
<dbReference type="InterPro" id="IPR024041">
    <property type="entry name" value="NH4_transpt_AmtB-like_dom"/>
</dbReference>
<feature type="transmembrane region" description="Helical" evidence="8">
    <location>
        <begin position="167"/>
        <end position="187"/>
    </location>
</feature>
<feature type="transmembrane region" description="Helical" evidence="8">
    <location>
        <begin position="68"/>
        <end position="92"/>
    </location>
</feature>
<dbReference type="GO" id="GO:0008519">
    <property type="term" value="F:ammonium channel activity"/>
    <property type="evidence" value="ECO:0007669"/>
    <property type="project" value="InterPro"/>
</dbReference>
<dbReference type="Gene3D" id="1.10.3430.10">
    <property type="entry name" value="Ammonium transporter AmtB like domains"/>
    <property type="match status" value="1"/>
</dbReference>
<dbReference type="InterPro" id="IPR001905">
    <property type="entry name" value="Ammonium_transpt"/>
</dbReference>
<dbReference type="GO" id="GO:0097272">
    <property type="term" value="P:ammonium homeostasis"/>
    <property type="evidence" value="ECO:0007669"/>
    <property type="project" value="TreeGrafter"/>
</dbReference>
<feature type="transmembrane region" description="Helical" evidence="8">
    <location>
        <begin position="104"/>
        <end position="125"/>
    </location>
</feature>
<dbReference type="InterPro" id="IPR011322">
    <property type="entry name" value="N-reg_PII-like_a/b"/>
</dbReference>
<proteinExistence type="inferred from homology"/>
<dbReference type="SMART" id="SM00938">
    <property type="entry name" value="P-II"/>
    <property type="match status" value="1"/>
</dbReference>
<feature type="transmembrane region" description="Helical" evidence="8">
    <location>
        <begin position="312"/>
        <end position="334"/>
    </location>
</feature>
<feature type="transmembrane region" description="Helical" evidence="8">
    <location>
        <begin position="355"/>
        <end position="388"/>
    </location>
</feature>
<keyword evidence="5 8" id="KW-1133">Transmembrane helix</keyword>
<accession>A0A644Z9R4</accession>
<evidence type="ECO:0000256" key="1">
    <source>
        <dbReference type="ARBA" id="ARBA00004141"/>
    </source>
</evidence>
<protein>
    <recommendedName>
        <fullName evidence="9">Ammonium transporter AmtB-like domain-containing protein</fullName>
    </recommendedName>
</protein>
<dbReference type="GO" id="GO:0006808">
    <property type="term" value="P:regulation of nitrogen utilization"/>
    <property type="evidence" value="ECO:0007669"/>
    <property type="project" value="InterPro"/>
</dbReference>
<dbReference type="Gene3D" id="3.30.70.120">
    <property type="match status" value="1"/>
</dbReference>
<comment type="subcellular location">
    <subcellularLocation>
        <location evidence="1">Membrane</location>
        <topology evidence="1">Multi-pass membrane protein</topology>
    </subcellularLocation>
</comment>
<dbReference type="AlphaFoldDB" id="A0A644Z9R4"/>
<reference evidence="10" key="1">
    <citation type="submission" date="2019-08" db="EMBL/GenBank/DDBJ databases">
        <authorList>
            <person name="Kucharzyk K."/>
            <person name="Murdoch R.W."/>
            <person name="Higgins S."/>
            <person name="Loffler F."/>
        </authorList>
    </citation>
    <scope>NUCLEOTIDE SEQUENCE</scope>
</reference>
<dbReference type="InterPro" id="IPR018047">
    <property type="entry name" value="Ammonium_transpt_CS"/>
</dbReference>
<dbReference type="GO" id="GO:0030234">
    <property type="term" value="F:enzyme regulator activity"/>
    <property type="evidence" value="ECO:0007669"/>
    <property type="project" value="InterPro"/>
</dbReference>
<feature type="transmembrane region" description="Helical" evidence="8">
    <location>
        <begin position="445"/>
        <end position="467"/>
    </location>
</feature>
<dbReference type="GO" id="GO:0016020">
    <property type="term" value="C:membrane"/>
    <property type="evidence" value="ECO:0007669"/>
    <property type="project" value="UniProtKB-SubCell"/>
</dbReference>
<dbReference type="PANTHER" id="PTHR11730:SF6">
    <property type="entry name" value="AMMONIUM TRANSPORTER"/>
    <property type="match status" value="1"/>
</dbReference>
<sequence length="680" mass="72326">MKSKNGKVIFNVIIVAIIAILFTVVLSSGGSAASVGDPTGASYTATTGNETLNDVALIANKAMFGSNFVWIMLCAFLVFFFQCGFAMVETGFCRAKNAAHTMTMNFMVFLVGAIGYFLVGFALQFGGSGGAVGLGTGGGVLDAMISIPGLGGIVGHKGFLLNGTYDAGVYALFFFEMVFMDTTVTIPTGSMAERVKYSAMVITSFFISMFLYPLFGNWVWGGGWMATLGQNFGLGHGVVDFAGSAVVHCMGGMIALSGAIVIGPRIGKFKKDGSSRAFQGHDIPMAIVGTIILFFCWFAFNAGSTLSSSDFRLAVVATNTMVAGAVGGFVAMMYMWVRFGKPDPSMTANGTLAGLVAITAPCAFVNGISAAIIGIIAGILVCLSVPFIENKLKLDDPVGAISVHCVNGLWGVIATGLFADGTYGDGLNGVAGGVRGLFFGDATQLYAQLIAVCVLFIWGFGVSFVFFKVLDKVWGLRVNPEDELSGLDIPEMGVLAYPDNQITISEFDYYSIDNAEIKQLARFNWNAESAKRFSPDNKDAVNIDKAVPVELVSKPVVSVGSDIKLTKIDIILKQNKFEALKEAMNKIGVTGMTVTQVLGCGIQKGKTEYYRGVEKEMNLLPKVQVEIVVASVPVRKVIDTAKEVLYTGNIGDGKIFVYDVENVIKVRTGEEGFDALQDVE</sequence>
<keyword evidence="3" id="KW-0813">Transport</keyword>
<feature type="transmembrane region" description="Helical" evidence="8">
    <location>
        <begin position="283"/>
        <end position="300"/>
    </location>
</feature>
<dbReference type="InterPro" id="IPR015867">
    <property type="entry name" value="N-reg_PII/ATP_PRibTrfase_C"/>
</dbReference>
<evidence type="ECO:0000259" key="9">
    <source>
        <dbReference type="Pfam" id="PF00909"/>
    </source>
</evidence>
<dbReference type="SUPFAM" id="SSF111352">
    <property type="entry name" value="Ammonium transporter"/>
    <property type="match status" value="1"/>
</dbReference>
<dbReference type="PROSITE" id="PS00638">
    <property type="entry name" value="PII_GLNB_CTER"/>
    <property type="match status" value="1"/>
</dbReference>
<name>A0A644Z9R4_9ZZZZ</name>
<dbReference type="Pfam" id="PF00909">
    <property type="entry name" value="Ammonium_transp"/>
    <property type="match status" value="1"/>
</dbReference>
<evidence type="ECO:0000256" key="8">
    <source>
        <dbReference type="SAM" id="Phobius"/>
    </source>
</evidence>
<dbReference type="Pfam" id="PF00543">
    <property type="entry name" value="P-II"/>
    <property type="match status" value="1"/>
</dbReference>
<evidence type="ECO:0000256" key="3">
    <source>
        <dbReference type="ARBA" id="ARBA00022448"/>
    </source>
</evidence>
<evidence type="ECO:0000256" key="5">
    <source>
        <dbReference type="ARBA" id="ARBA00022989"/>
    </source>
</evidence>
<evidence type="ECO:0000256" key="6">
    <source>
        <dbReference type="ARBA" id="ARBA00023136"/>
    </source>
</evidence>
<evidence type="ECO:0000256" key="4">
    <source>
        <dbReference type="ARBA" id="ARBA00022692"/>
    </source>
</evidence>
<evidence type="ECO:0000256" key="2">
    <source>
        <dbReference type="ARBA" id="ARBA00005887"/>
    </source>
</evidence>
<dbReference type="PROSITE" id="PS51343">
    <property type="entry name" value="PII_GLNB_DOM"/>
    <property type="match status" value="1"/>
</dbReference>
<dbReference type="PRINTS" id="PR00340">
    <property type="entry name" value="PIIGLNB"/>
</dbReference>
<evidence type="ECO:0000256" key="7">
    <source>
        <dbReference type="ARBA" id="ARBA00023177"/>
    </source>
</evidence>
<feature type="transmembrane region" description="Helical" evidence="8">
    <location>
        <begin position="12"/>
        <end position="33"/>
    </location>
</feature>
<keyword evidence="7" id="KW-0924">Ammonia transport</keyword>
<dbReference type="InterPro" id="IPR017918">
    <property type="entry name" value="N-reg_PII_CS"/>
</dbReference>
<feature type="transmembrane region" description="Helical" evidence="8">
    <location>
        <begin position="241"/>
        <end position="262"/>
    </location>
</feature>
<comment type="caution">
    <text evidence="10">The sequence shown here is derived from an EMBL/GenBank/DDBJ whole genome shotgun (WGS) entry which is preliminary data.</text>
</comment>
<dbReference type="InterPro" id="IPR029020">
    <property type="entry name" value="Ammonium/urea_transptr"/>
</dbReference>
<feature type="transmembrane region" description="Helical" evidence="8">
    <location>
        <begin position="199"/>
        <end position="221"/>
    </location>
</feature>
<keyword evidence="4 8" id="KW-0812">Transmembrane</keyword>
<evidence type="ECO:0000313" key="10">
    <source>
        <dbReference type="EMBL" id="MPM37397.1"/>
    </source>
</evidence>
<dbReference type="SUPFAM" id="SSF54913">
    <property type="entry name" value="GlnB-like"/>
    <property type="match status" value="1"/>
</dbReference>
<dbReference type="PANTHER" id="PTHR11730">
    <property type="entry name" value="AMMONIUM TRANSPORTER"/>
    <property type="match status" value="1"/>
</dbReference>
<feature type="domain" description="Ammonium transporter AmtB-like" evidence="9">
    <location>
        <begin position="69"/>
        <end position="497"/>
    </location>
</feature>
<organism evidence="10">
    <name type="scientific">bioreactor metagenome</name>
    <dbReference type="NCBI Taxonomy" id="1076179"/>
    <lineage>
        <taxon>unclassified sequences</taxon>
        <taxon>metagenomes</taxon>
        <taxon>ecological metagenomes</taxon>
    </lineage>
</organism>
<keyword evidence="6 8" id="KW-0472">Membrane</keyword>
<dbReference type="PROSITE" id="PS01219">
    <property type="entry name" value="AMMONIUM_TRANSP"/>
    <property type="match status" value="1"/>
</dbReference>
<dbReference type="EMBL" id="VSSQ01007928">
    <property type="protein sequence ID" value="MPM37397.1"/>
    <property type="molecule type" value="Genomic_DNA"/>
</dbReference>
<gene>
    <name evidence="10" type="ORF">SDC9_84011</name>
</gene>
<comment type="similarity">
    <text evidence="2">Belongs to the ammonia transporter channel (TC 1.A.11.2) family.</text>
</comment>
<dbReference type="NCBIfam" id="TIGR00836">
    <property type="entry name" value="amt"/>
    <property type="match status" value="1"/>
</dbReference>